<dbReference type="SUPFAM" id="SSF56349">
    <property type="entry name" value="DNA breaking-rejoining enzymes"/>
    <property type="match status" value="1"/>
</dbReference>
<dbReference type="Gene3D" id="1.10.443.10">
    <property type="entry name" value="Intergrase catalytic core"/>
    <property type="match status" value="1"/>
</dbReference>
<feature type="domain" description="Tyr recombinase" evidence="5">
    <location>
        <begin position="210"/>
        <end position="385"/>
    </location>
</feature>
<evidence type="ECO:0000313" key="6">
    <source>
        <dbReference type="EMBL" id="GAA4887604.1"/>
    </source>
</evidence>
<dbReference type="InterPro" id="IPR002104">
    <property type="entry name" value="Integrase_catalytic"/>
</dbReference>
<evidence type="ECO:0000256" key="3">
    <source>
        <dbReference type="ARBA" id="ARBA00023125"/>
    </source>
</evidence>
<keyword evidence="3" id="KW-0238">DNA-binding</keyword>
<protein>
    <submittedName>
        <fullName evidence="6">Site-specific integrase</fullName>
    </submittedName>
</protein>
<dbReference type="EMBL" id="BAABJZ010000071">
    <property type="protein sequence ID" value="GAA4887604.1"/>
    <property type="molecule type" value="Genomic_DNA"/>
</dbReference>
<accession>A0ABP9EUT3</accession>
<dbReference type="Pfam" id="PF00589">
    <property type="entry name" value="Phage_integrase"/>
    <property type="match status" value="1"/>
</dbReference>
<dbReference type="Gene3D" id="3.30.160.390">
    <property type="entry name" value="Integrase, DNA-binding domain"/>
    <property type="match status" value="1"/>
</dbReference>
<name>A0ABP9EUT3_9GAMM</name>
<evidence type="ECO:0000256" key="4">
    <source>
        <dbReference type="ARBA" id="ARBA00023172"/>
    </source>
</evidence>
<dbReference type="PROSITE" id="PS51898">
    <property type="entry name" value="TYR_RECOMBINASE"/>
    <property type="match status" value="1"/>
</dbReference>
<dbReference type="Proteomes" id="UP001499988">
    <property type="component" value="Unassembled WGS sequence"/>
</dbReference>
<dbReference type="PANTHER" id="PTHR30629:SF2">
    <property type="entry name" value="PROPHAGE INTEGRASE INTS-RELATED"/>
    <property type="match status" value="1"/>
</dbReference>
<dbReference type="InterPro" id="IPR025166">
    <property type="entry name" value="Integrase_DNA_bind_dom"/>
</dbReference>
<dbReference type="InterPro" id="IPR013762">
    <property type="entry name" value="Integrase-like_cat_sf"/>
</dbReference>
<reference evidence="7" key="1">
    <citation type="journal article" date="2019" name="Int. J. Syst. Evol. Microbiol.">
        <title>The Global Catalogue of Microorganisms (GCM) 10K type strain sequencing project: providing services to taxonomists for standard genome sequencing and annotation.</title>
        <authorList>
            <consortium name="The Broad Institute Genomics Platform"/>
            <consortium name="The Broad Institute Genome Sequencing Center for Infectious Disease"/>
            <person name="Wu L."/>
            <person name="Ma J."/>
        </authorList>
    </citation>
    <scope>NUCLEOTIDE SEQUENCE [LARGE SCALE GENOMIC DNA]</scope>
    <source>
        <strain evidence="7">JCM 18401</strain>
    </source>
</reference>
<comment type="similarity">
    <text evidence="1">Belongs to the 'phage' integrase family.</text>
</comment>
<dbReference type="Gene3D" id="1.10.150.130">
    <property type="match status" value="1"/>
</dbReference>
<evidence type="ECO:0000256" key="2">
    <source>
        <dbReference type="ARBA" id="ARBA00022908"/>
    </source>
</evidence>
<dbReference type="RefSeq" id="WP_345335365.1">
    <property type="nucleotide sequence ID" value="NZ_BAABJZ010000071.1"/>
</dbReference>
<keyword evidence="2" id="KW-0229">DNA integration</keyword>
<keyword evidence="4" id="KW-0233">DNA recombination</keyword>
<dbReference type="InterPro" id="IPR010998">
    <property type="entry name" value="Integrase_recombinase_N"/>
</dbReference>
<comment type="caution">
    <text evidence="6">The sequence shown here is derived from an EMBL/GenBank/DDBJ whole genome shotgun (WGS) entry which is preliminary data.</text>
</comment>
<sequence>MAKLYDKSLKAVHNKRHPRVLTLTDGDGLGARVSTLGKVRWQLRYKIEGKSKRLDLGDYPEISLVRARELAAECRNWLAEGYDPKHKRLLQRKQTLTPVTVKEALDYWLREYAEPNRVHVGKHKAQFNRHIYGEIGALPLAECTTQIWLECFDKIRKGDKRTKRRPAPVAAGYIMQNAKQALRYCRVRQYASSRALDDLTVMDVGQRQGKRDRVLTESELRQLWGQVETEALGAYLSSLIKVLILFGARSYEVRLSQWSEWDLKNKLWTVPKAHSKTDVLIIRPIPEALIPWLRALRIQTLHSGYLLGELKRPETVSQSGRLLWQKLKHAEKWTLHDLRRTLATNLNNMGVMPHVVEQLLGHSLGGVMAIYNRSQYLPEKAAALEQWLEFLTKTQDLDDGDPQQPEVEVIGHSNVVQFGR</sequence>
<evidence type="ECO:0000259" key="5">
    <source>
        <dbReference type="PROSITE" id="PS51898"/>
    </source>
</evidence>
<dbReference type="InterPro" id="IPR050808">
    <property type="entry name" value="Phage_Integrase"/>
</dbReference>
<organism evidence="6 7">
    <name type="scientific">Ferrimonas pelagia</name>
    <dbReference type="NCBI Taxonomy" id="1177826"/>
    <lineage>
        <taxon>Bacteria</taxon>
        <taxon>Pseudomonadati</taxon>
        <taxon>Pseudomonadota</taxon>
        <taxon>Gammaproteobacteria</taxon>
        <taxon>Alteromonadales</taxon>
        <taxon>Ferrimonadaceae</taxon>
        <taxon>Ferrimonas</taxon>
    </lineage>
</organism>
<keyword evidence="7" id="KW-1185">Reference proteome</keyword>
<dbReference type="InterPro" id="IPR038488">
    <property type="entry name" value="Integrase_DNA-bd_sf"/>
</dbReference>
<evidence type="ECO:0000256" key="1">
    <source>
        <dbReference type="ARBA" id="ARBA00008857"/>
    </source>
</evidence>
<dbReference type="PANTHER" id="PTHR30629">
    <property type="entry name" value="PROPHAGE INTEGRASE"/>
    <property type="match status" value="1"/>
</dbReference>
<dbReference type="Pfam" id="PF13356">
    <property type="entry name" value="Arm-DNA-bind_3"/>
    <property type="match status" value="1"/>
</dbReference>
<dbReference type="InterPro" id="IPR011010">
    <property type="entry name" value="DNA_brk_join_enz"/>
</dbReference>
<gene>
    <name evidence="6" type="ORF">GCM10023333_21290</name>
</gene>
<proteinExistence type="inferred from homology"/>
<evidence type="ECO:0000313" key="7">
    <source>
        <dbReference type="Proteomes" id="UP001499988"/>
    </source>
</evidence>
<dbReference type="CDD" id="cd00801">
    <property type="entry name" value="INT_P4_C"/>
    <property type="match status" value="1"/>
</dbReference>